<proteinExistence type="predicted"/>
<dbReference type="RefSeq" id="WP_142943813.1">
    <property type="nucleotide sequence ID" value="NZ_VIKR01000006.1"/>
</dbReference>
<dbReference type="InterPro" id="IPR050923">
    <property type="entry name" value="Cell_Proc_Reg/RNA_Proc"/>
</dbReference>
<dbReference type="CDD" id="cd00060">
    <property type="entry name" value="FHA"/>
    <property type="match status" value="1"/>
</dbReference>
<dbReference type="Pfam" id="PF00498">
    <property type="entry name" value="FHA"/>
    <property type="match status" value="1"/>
</dbReference>
<dbReference type="EMBL" id="VIKR01000006">
    <property type="protein sequence ID" value="TQV71415.1"/>
    <property type="molecule type" value="Genomic_DNA"/>
</dbReference>
<dbReference type="SMART" id="SM00240">
    <property type="entry name" value="FHA"/>
    <property type="match status" value="1"/>
</dbReference>
<evidence type="ECO:0000259" key="1">
    <source>
        <dbReference type="PROSITE" id="PS50006"/>
    </source>
</evidence>
<reference evidence="2 3" key="1">
    <citation type="submission" date="2019-06" db="EMBL/GenBank/DDBJ databases">
        <title>Draft genome of Aliikangiella marina GYP-15.</title>
        <authorList>
            <person name="Wang G."/>
        </authorList>
    </citation>
    <scope>NUCLEOTIDE SEQUENCE [LARGE SCALE GENOMIC DNA]</scope>
    <source>
        <strain evidence="2 3">GYP-15</strain>
    </source>
</reference>
<dbReference type="InterPro" id="IPR000253">
    <property type="entry name" value="FHA_dom"/>
</dbReference>
<accession>A0A545T2J8</accession>
<organism evidence="2 3">
    <name type="scientific">Aliikangiella marina</name>
    <dbReference type="NCBI Taxonomy" id="1712262"/>
    <lineage>
        <taxon>Bacteria</taxon>
        <taxon>Pseudomonadati</taxon>
        <taxon>Pseudomonadota</taxon>
        <taxon>Gammaproteobacteria</taxon>
        <taxon>Oceanospirillales</taxon>
        <taxon>Pleioneaceae</taxon>
        <taxon>Aliikangiella</taxon>
    </lineage>
</organism>
<protein>
    <submittedName>
        <fullName evidence="2">FHA domain-containing protein</fullName>
    </submittedName>
</protein>
<gene>
    <name evidence="2" type="ORF">FLL45_19870</name>
</gene>
<comment type="caution">
    <text evidence="2">The sequence shown here is derived from an EMBL/GenBank/DDBJ whole genome shotgun (WGS) entry which is preliminary data.</text>
</comment>
<dbReference type="SUPFAM" id="SSF49879">
    <property type="entry name" value="SMAD/FHA domain"/>
    <property type="match status" value="1"/>
</dbReference>
<dbReference type="PROSITE" id="PS50006">
    <property type="entry name" value="FHA_DOMAIN"/>
    <property type="match status" value="1"/>
</dbReference>
<evidence type="ECO:0000313" key="3">
    <source>
        <dbReference type="Proteomes" id="UP000317839"/>
    </source>
</evidence>
<name>A0A545T2J8_9GAMM</name>
<dbReference type="PANTHER" id="PTHR23308">
    <property type="entry name" value="NUCLEAR INHIBITOR OF PROTEIN PHOSPHATASE-1"/>
    <property type="match status" value="1"/>
</dbReference>
<feature type="domain" description="FHA" evidence="1">
    <location>
        <begin position="23"/>
        <end position="77"/>
    </location>
</feature>
<sequence length="124" mass="14023">MAVLVQLVDGNVLNKFEVPSNGLTIGRSIKNDIFLDDPSVSTKHAKIEVKELKDGAYICFIHDLESTNKTYVNNNPVDTLPLNDQDLINIGTQSFKFIDEENEKLAQTKAFKKSWIPGMYYLED</sequence>
<dbReference type="InterPro" id="IPR008984">
    <property type="entry name" value="SMAD_FHA_dom_sf"/>
</dbReference>
<dbReference type="AlphaFoldDB" id="A0A545T2J8"/>
<evidence type="ECO:0000313" key="2">
    <source>
        <dbReference type="EMBL" id="TQV71415.1"/>
    </source>
</evidence>
<dbReference type="Gene3D" id="2.60.200.20">
    <property type="match status" value="1"/>
</dbReference>
<keyword evidence="3" id="KW-1185">Reference proteome</keyword>
<dbReference type="Proteomes" id="UP000317839">
    <property type="component" value="Unassembled WGS sequence"/>
</dbReference>
<dbReference type="OrthoDB" id="151099at2"/>